<proteinExistence type="inferred from homology"/>
<evidence type="ECO:0000256" key="4">
    <source>
        <dbReference type="ARBA" id="ARBA00022801"/>
    </source>
</evidence>
<reference evidence="11" key="1">
    <citation type="submission" date="2025-08" db="UniProtKB">
        <authorList>
            <consortium name="RefSeq"/>
        </authorList>
    </citation>
    <scope>IDENTIFICATION</scope>
    <source>
        <tissue evidence="11">Testes</tissue>
    </source>
</reference>
<dbReference type="InterPro" id="IPR023827">
    <property type="entry name" value="Peptidase_S8_Asp-AS"/>
</dbReference>
<keyword evidence="3" id="KW-0732">Signal</keyword>
<dbReference type="SUPFAM" id="SSF49785">
    <property type="entry name" value="Galactose-binding domain-like"/>
    <property type="match status" value="1"/>
</dbReference>
<dbReference type="PROSITE" id="PS51829">
    <property type="entry name" value="P_HOMO_B"/>
    <property type="match status" value="1"/>
</dbReference>
<name>A0ABM0LXE0_SACKO</name>
<dbReference type="PROSITE" id="PS00137">
    <property type="entry name" value="SUBTILASE_HIS"/>
    <property type="match status" value="1"/>
</dbReference>
<feature type="domain" description="P/Homo B" evidence="9">
    <location>
        <begin position="361"/>
        <end position="486"/>
    </location>
</feature>
<organism evidence="10 11">
    <name type="scientific">Saccoglossus kowalevskii</name>
    <name type="common">Acorn worm</name>
    <dbReference type="NCBI Taxonomy" id="10224"/>
    <lineage>
        <taxon>Eukaryota</taxon>
        <taxon>Metazoa</taxon>
        <taxon>Hemichordata</taxon>
        <taxon>Enteropneusta</taxon>
        <taxon>Harrimaniidae</taxon>
        <taxon>Saccoglossus</taxon>
    </lineage>
</organism>
<comment type="similarity">
    <text evidence="6 7">Belongs to the peptidase S8 family.</text>
</comment>
<evidence type="ECO:0000256" key="3">
    <source>
        <dbReference type="ARBA" id="ARBA00022729"/>
    </source>
</evidence>
<keyword evidence="1 6" id="KW-0645">Protease</keyword>
<evidence type="ECO:0000256" key="5">
    <source>
        <dbReference type="ARBA" id="ARBA00022825"/>
    </source>
</evidence>
<keyword evidence="10" id="KW-1185">Reference proteome</keyword>
<protein>
    <submittedName>
        <fullName evidence="11">Furin-like protease 1, isoform 1-CRR-like</fullName>
    </submittedName>
</protein>
<evidence type="ECO:0000313" key="10">
    <source>
        <dbReference type="Proteomes" id="UP000694865"/>
    </source>
</evidence>
<dbReference type="Proteomes" id="UP000694865">
    <property type="component" value="Unplaced"/>
</dbReference>
<evidence type="ECO:0000313" key="11">
    <source>
        <dbReference type="RefSeq" id="XP_006812431.1"/>
    </source>
</evidence>
<dbReference type="PANTHER" id="PTHR42884">
    <property type="entry name" value="PROPROTEIN CONVERTASE SUBTILISIN/KEXIN-RELATED"/>
    <property type="match status" value="1"/>
</dbReference>
<dbReference type="InterPro" id="IPR036852">
    <property type="entry name" value="Peptidase_S8/S53_dom_sf"/>
</dbReference>
<dbReference type="InterPro" id="IPR015500">
    <property type="entry name" value="Peptidase_S8_subtilisin-rel"/>
</dbReference>
<dbReference type="SUPFAM" id="SSF52743">
    <property type="entry name" value="Subtilisin-like"/>
    <property type="match status" value="1"/>
</dbReference>
<evidence type="ECO:0000256" key="6">
    <source>
        <dbReference type="PROSITE-ProRule" id="PRU01240"/>
    </source>
</evidence>
<dbReference type="Gene3D" id="2.60.120.260">
    <property type="entry name" value="Galactose-binding domain-like"/>
    <property type="match status" value="1"/>
</dbReference>
<dbReference type="PANTHER" id="PTHR42884:SF3">
    <property type="entry name" value="FURIN-LIKE PROTEASE 1, ISOFORMS 1_1-X_2"/>
    <property type="match status" value="1"/>
</dbReference>
<dbReference type="PROSITE" id="PS51892">
    <property type="entry name" value="SUBTILASE"/>
    <property type="match status" value="1"/>
</dbReference>
<evidence type="ECO:0000256" key="7">
    <source>
        <dbReference type="RuleBase" id="RU003355"/>
    </source>
</evidence>
<dbReference type="PROSITE" id="PS00138">
    <property type="entry name" value="SUBTILASE_SER"/>
    <property type="match status" value="1"/>
</dbReference>
<dbReference type="CDD" id="cd04059">
    <property type="entry name" value="Peptidases_S8_Protein_convertases_Kexins_Furin-like"/>
    <property type="match status" value="1"/>
</dbReference>
<feature type="active site" description="Charge relay system" evidence="6">
    <location>
        <position position="287"/>
    </location>
</feature>
<evidence type="ECO:0000256" key="2">
    <source>
        <dbReference type="ARBA" id="ARBA00022685"/>
    </source>
</evidence>
<sequence>MTVEMGLLCIGSLDDHYLFQHPKISKRSAIPSDGHHSLLTEPKNRDDDLNMNVIEAWDLGYTGKNIVVSILDDGLETDHPDLVDNYDREASTDINDNDSDPKPRFTYSNENKHGTRCAGEVAMKANNDVCGVGVAYDSKIGGIRMLDGVVTDAVEAASLSFNKQHIDIYSASWGPDDDGRTVDGPGNLAKKAFKDGVTEGRGGKGNIFVWASGNGGHNSDNCNCDGYQDSIYTMSISSVDEFGNIPWYLEQCSSTLATTYSSGEQGGSQISSTDLQHECTDSHTGTSASAPLAAGLIALVLEANSALTWRDVQHIVVMTSRRGNLIDKDPGWVTNGAGYEAGMALDDGCWRHVRLAEKWKEVPTQNECETPVDTIAKKISGSGKIIVTMTTDFCDTQTEKVNYLEHVQVKMFLDFSRDGDLSIDLISPAGTRSNLLSPRKYDHSENAFENWIAMTTHFWGEKAQGTWTLEIQNKGSSFNTGNFLHA</sequence>
<keyword evidence="5 6" id="KW-0720">Serine protease</keyword>
<feature type="compositionally biased region" description="Low complexity" evidence="8">
    <location>
        <begin position="263"/>
        <end position="272"/>
    </location>
</feature>
<dbReference type="InterPro" id="IPR002884">
    <property type="entry name" value="P_dom"/>
</dbReference>
<evidence type="ECO:0000256" key="1">
    <source>
        <dbReference type="ARBA" id="ARBA00022670"/>
    </source>
</evidence>
<dbReference type="GeneID" id="100377214"/>
<evidence type="ECO:0000256" key="8">
    <source>
        <dbReference type="SAM" id="MobiDB-lite"/>
    </source>
</evidence>
<dbReference type="RefSeq" id="XP_006812431.1">
    <property type="nucleotide sequence ID" value="XM_006812368.1"/>
</dbReference>
<dbReference type="InterPro" id="IPR008979">
    <property type="entry name" value="Galactose-bd-like_sf"/>
</dbReference>
<dbReference type="InterPro" id="IPR022398">
    <property type="entry name" value="Peptidase_S8_His-AS"/>
</dbReference>
<dbReference type="InterPro" id="IPR023828">
    <property type="entry name" value="Peptidase_S8_Ser-AS"/>
</dbReference>
<dbReference type="Pfam" id="PF00082">
    <property type="entry name" value="Peptidase_S8"/>
    <property type="match status" value="1"/>
</dbReference>
<feature type="region of interest" description="Disordered" evidence="8">
    <location>
        <begin position="263"/>
        <end position="283"/>
    </location>
</feature>
<feature type="region of interest" description="Disordered" evidence="8">
    <location>
        <begin position="82"/>
        <end position="105"/>
    </location>
</feature>
<gene>
    <name evidence="11" type="primary">LOC100377214</name>
</gene>
<dbReference type="PROSITE" id="PS00136">
    <property type="entry name" value="SUBTILASE_ASP"/>
    <property type="match status" value="1"/>
</dbReference>
<accession>A0ABM0LXE0</accession>
<evidence type="ECO:0000259" key="9">
    <source>
        <dbReference type="PROSITE" id="PS51829"/>
    </source>
</evidence>
<feature type="active site" description="Charge relay system" evidence="6">
    <location>
        <position position="113"/>
    </location>
</feature>
<feature type="active site" description="Charge relay system" evidence="6">
    <location>
        <position position="72"/>
    </location>
</feature>
<dbReference type="Pfam" id="PF01483">
    <property type="entry name" value="P_proprotein"/>
    <property type="match status" value="1"/>
</dbReference>
<dbReference type="Gene3D" id="3.40.50.200">
    <property type="entry name" value="Peptidase S8/S53 domain"/>
    <property type="match status" value="1"/>
</dbReference>
<dbReference type="PRINTS" id="PR00723">
    <property type="entry name" value="SUBTILISIN"/>
</dbReference>
<keyword evidence="4 6" id="KW-0378">Hydrolase</keyword>
<dbReference type="InterPro" id="IPR034182">
    <property type="entry name" value="Kexin/furin"/>
</dbReference>
<keyword evidence="2" id="KW-0165">Cleavage on pair of basic residues</keyword>
<dbReference type="InterPro" id="IPR000209">
    <property type="entry name" value="Peptidase_S8/S53_dom"/>
</dbReference>
<feature type="compositionally biased region" description="Basic and acidic residues" evidence="8">
    <location>
        <begin position="82"/>
        <end position="91"/>
    </location>
</feature>